<name>A0A9D1FSV0_9FIRM</name>
<dbReference type="GO" id="GO:0016747">
    <property type="term" value="F:acyltransferase activity, transferring groups other than amino-acyl groups"/>
    <property type="evidence" value="ECO:0007669"/>
    <property type="project" value="InterPro"/>
</dbReference>
<sequence length="171" mass="19788">MKIKGKLSGECVRLRSYEKEDLPFCMGIWLDEENGRYLSDPTANFVDVVYQKALDNLQDREDVYYLMVETKDGDRVGTCFAAPDEQGLGFDIGYCIEKHCWKQGYGTETLHLLIDWIRKLGGKWVTAEVAIENLGSIALLEKCGFVLEKESEFQKYNMDIRFPSRCYRLEL</sequence>
<gene>
    <name evidence="2" type="ORF">IAD03_04785</name>
</gene>
<evidence type="ECO:0000259" key="1">
    <source>
        <dbReference type="PROSITE" id="PS51186"/>
    </source>
</evidence>
<accession>A0A9D1FSV0</accession>
<comment type="caution">
    <text evidence="2">The sequence shown here is derived from an EMBL/GenBank/DDBJ whole genome shotgun (WGS) entry which is preliminary data.</text>
</comment>
<dbReference type="PROSITE" id="PS51186">
    <property type="entry name" value="GNAT"/>
    <property type="match status" value="1"/>
</dbReference>
<evidence type="ECO:0000313" key="3">
    <source>
        <dbReference type="Proteomes" id="UP000824141"/>
    </source>
</evidence>
<dbReference type="InterPro" id="IPR000182">
    <property type="entry name" value="GNAT_dom"/>
</dbReference>
<organism evidence="2 3">
    <name type="scientific">Candidatus Caccousia stercoris</name>
    <dbReference type="NCBI Taxonomy" id="2840723"/>
    <lineage>
        <taxon>Bacteria</taxon>
        <taxon>Bacillati</taxon>
        <taxon>Bacillota</taxon>
        <taxon>Clostridia</taxon>
        <taxon>Eubacteriales</taxon>
        <taxon>Oscillospiraceae</taxon>
        <taxon>Oscillospiraceae incertae sedis</taxon>
        <taxon>Candidatus Caccousia</taxon>
    </lineage>
</organism>
<dbReference type="Proteomes" id="UP000824141">
    <property type="component" value="Unassembled WGS sequence"/>
</dbReference>
<reference evidence="2" key="2">
    <citation type="journal article" date="2021" name="PeerJ">
        <title>Extensive microbial diversity within the chicken gut microbiome revealed by metagenomics and culture.</title>
        <authorList>
            <person name="Gilroy R."/>
            <person name="Ravi A."/>
            <person name="Getino M."/>
            <person name="Pursley I."/>
            <person name="Horton D.L."/>
            <person name="Alikhan N.F."/>
            <person name="Baker D."/>
            <person name="Gharbi K."/>
            <person name="Hall N."/>
            <person name="Watson M."/>
            <person name="Adriaenssens E.M."/>
            <person name="Foster-Nyarko E."/>
            <person name="Jarju S."/>
            <person name="Secka A."/>
            <person name="Antonio M."/>
            <person name="Oren A."/>
            <person name="Chaudhuri R.R."/>
            <person name="La Ragione R."/>
            <person name="Hildebrand F."/>
            <person name="Pallen M.J."/>
        </authorList>
    </citation>
    <scope>NUCLEOTIDE SEQUENCE</scope>
    <source>
        <strain evidence="2">6086</strain>
    </source>
</reference>
<feature type="domain" description="N-acetyltransferase" evidence="1">
    <location>
        <begin position="12"/>
        <end position="171"/>
    </location>
</feature>
<dbReference type="Gene3D" id="3.40.630.30">
    <property type="match status" value="1"/>
</dbReference>
<proteinExistence type="predicted"/>
<dbReference type="EMBL" id="DVJM01000093">
    <property type="protein sequence ID" value="HIS78670.1"/>
    <property type="molecule type" value="Genomic_DNA"/>
</dbReference>
<dbReference type="AlphaFoldDB" id="A0A9D1FSV0"/>
<dbReference type="Pfam" id="PF13302">
    <property type="entry name" value="Acetyltransf_3"/>
    <property type="match status" value="1"/>
</dbReference>
<dbReference type="PANTHER" id="PTHR43792">
    <property type="entry name" value="GNAT FAMILY, PUTATIVE (AFU_ORTHOLOGUE AFUA_3G00765)-RELATED-RELATED"/>
    <property type="match status" value="1"/>
</dbReference>
<evidence type="ECO:0000313" key="2">
    <source>
        <dbReference type="EMBL" id="HIS78670.1"/>
    </source>
</evidence>
<dbReference type="InterPro" id="IPR016181">
    <property type="entry name" value="Acyl_CoA_acyltransferase"/>
</dbReference>
<reference evidence="2" key="1">
    <citation type="submission" date="2020-10" db="EMBL/GenBank/DDBJ databases">
        <authorList>
            <person name="Gilroy R."/>
        </authorList>
    </citation>
    <scope>NUCLEOTIDE SEQUENCE</scope>
    <source>
        <strain evidence="2">6086</strain>
    </source>
</reference>
<protein>
    <submittedName>
        <fullName evidence="2">GNAT family N-acetyltransferase</fullName>
    </submittedName>
</protein>
<dbReference type="InterPro" id="IPR051531">
    <property type="entry name" value="N-acetyltransferase"/>
</dbReference>
<dbReference type="SUPFAM" id="SSF55729">
    <property type="entry name" value="Acyl-CoA N-acyltransferases (Nat)"/>
    <property type="match status" value="1"/>
</dbReference>